<keyword evidence="1" id="KW-1133">Transmembrane helix</keyword>
<protein>
    <recommendedName>
        <fullName evidence="4">Histone acetyltransferase</fullName>
    </recommendedName>
</protein>
<gene>
    <name evidence="2" type="ORF">T4A_10121</name>
</gene>
<sequence>MCFHYCTSIPTSGISTEARYADKIEFIVHHSEVPYVGRLWGPFDRIEKEHRTCTPERPISVGRLAAYRQYWLQSIVEYMAKKGIKREFDIRGKLGFLIILRDWHKCRRHCSNILYINMLAIEHEEYSILISETFGQAAGKLNLSERIRRVNNEQSLCIFSYCYYIFVVNLLCMVSGCFQMKCFYNITDVIVNAMLNSSLKHCKYEFAMFSSEDEYGSCSGHQWLESCQKRACVYNDESILVSDCLIKSEDEYGSCSGHQWLESCQKRACVYNDESILVSDCLIKCTPIACCSVIAMPSGKLEIERKGNALVNSGPSPNSDGRVNNLMEEADEPARGSGPLQDEGYGGLLIELSMRYLYAENIFSYVLQSLHLIMFCREKNIVHARRRGQFQWEDWQPIDDTGFKVLSNTWLRRELKENLTLENYPEGLA</sequence>
<name>A0A0V1EJP0_TRIPS</name>
<accession>A0A0V1EJP0</accession>
<feature type="transmembrane region" description="Helical" evidence="1">
    <location>
        <begin position="156"/>
        <end position="176"/>
    </location>
</feature>
<dbReference type="AlphaFoldDB" id="A0A0V1EJP0"/>
<evidence type="ECO:0008006" key="4">
    <source>
        <dbReference type="Google" id="ProtNLM"/>
    </source>
</evidence>
<dbReference type="EMBL" id="JYDR01000030">
    <property type="protein sequence ID" value="KRY73832.1"/>
    <property type="molecule type" value="Genomic_DNA"/>
</dbReference>
<dbReference type="Proteomes" id="UP000054632">
    <property type="component" value="Unassembled WGS sequence"/>
</dbReference>
<keyword evidence="1" id="KW-0812">Transmembrane</keyword>
<evidence type="ECO:0000313" key="2">
    <source>
        <dbReference type="EMBL" id="KRY73832.1"/>
    </source>
</evidence>
<reference evidence="2 3" key="1">
    <citation type="submission" date="2015-01" db="EMBL/GenBank/DDBJ databases">
        <title>Evolution of Trichinella species and genotypes.</title>
        <authorList>
            <person name="Korhonen P.K."/>
            <person name="Edoardo P."/>
            <person name="Giuseppe L.R."/>
            <person name="Gasser R.B."/>
        </authorList>
    </citation>
    <scope>NUCLEOTIDE SEQUENCE [LARGE SCALE GENOMIC DNA]</scope>
    <source>
        <strain evidence="2">ISS13</strain>
    </source>
</reference>
<keyword evidence="1" id="KW-0472">Membrane</keyword>
<evidence type="ECO:0000313" key="3">
    <source>
        <dbReference type="Proteomes" id="UP000054632"/>
    </source>
</evidence>
<proteinExistence type="predicted"/>
<evidence type="ECO:0000256" key="1">
    <source>
        <dbReference type="SAM" id="Phobius"/>
    </source>
</evidence>
<comment type="caution">
    <text evidence="2">The sequence shown here is derived from an EMBL/GenBank/DDBJ whole genome shotgun (WGS) entry which is preliminary data.</text>
</comment>
<organism evidence="2 3">
    <name type="scientific">Trichinella pseudospiralis</name>
    <name type="common">Parasitic roundworm</name>
    <dbReference type="NCBI Taxonomy" id="6337"/>
    <lineage>
        <taxon>Eukaryota</taxon>
        <taxon>Metazoa</taxon>
        <taxon>Ecdysozoa</taxon>
        <taxon>Nematoda</taxon>
        <taxon>Enoplea</taxon>
        <taxon>Dorylaimia</taxon>
        <taxon>Trichinellida</taxon>
        <taxon>Trichinellidae</taxon>
        <taxon>Trichinella</taxon>
    </lineage>
</organism>